<dbReference type="GO" id="GO:0005829">
    <property type="term" value="C:cytosol"/>
    <property type="evidence" value="ECO:0007669"/>
    <property type="project" value="TreeGrafter"/>
</dbReference>
<proteinExistence type="predicted"/>
<sequence>MSKLQYYAYPDQGPILREKHRYNQAVRVGDRIECAGQGGWDCFSGEMKTDLYEEIDQAFSNVDYNLKDAGGQGWSQVFRVNSYHVDISHDALMHMIENFKKWMPDHQPIWTCVGVEKLALPGMRVEIEVSAIDGEGAAEARKARDAAAGKK</sequence>
<dbReference type="SUPFAM" id="SSF55298">
    <property type="entry name" value="YjgF-like"/>
    <property type="match status" value="1"/>
</dbReference>
<dbReference type="Gene3D" id="3.30.1330.40">
    <property type="entry name" value="RutC-like"/>
    <property type="match status" value="1"/>
</dbReference>
<organism evidence="1 2">
    <name type="scientific">Helicocarpus griseus UAMH5409</name>
    <dbReference type="NCBI Taxonomy" id="1447875"/>
    <lineage>
        <taxon>Eukaryota</taxon>
        <taxon>Fungi</taxon>
        <taxon>Dikarya</taxon>
        <taxon>Ascomycota</taxon>
        <taxon>Pezizomycotina</taxon>
        <taxon>Eurotiomycetes</taxon>
        <taxon>Eurotiomycetidae</taxon>
        <taxon>Onygenales</taxon>
        <taxon>Ajellomycetaceae</taxon>
        <taxon>Helicocarpus</taxon>
    </lineage>
</organism>
<gene>
    <name evidence="1" type="ORF">AJ79_01018</name>
</gene>
<dbReference type="OrthoDB" id="4191879at2759"/>
<comment type="caution">
    <text evidence="1">The sequence shown here is derived from an EMBL/GenBank/DDBJ whole genome shotgun (WGS) entry which is preliminary data.</text>
</comment>
<dbReference type="Proteomes" id="UP000223968">
    <property type="component" value="Unassembled WGS sequence"/>
</dbReference>
<protein>
    <submittedName>
        <fullName evidence="1">Uncharacterized protein</fullName>
    </submittedName>
</protein>
<dbReference type="InterPro" id="IPR035959">
    <property type="entry name" value="RutC-like_sf"/>
</dbReference>
<dbReference type="PANTHER" id="PTHR11803:SF39">
    <property type="entry name" value="2-IMINOBUTANOATE_2-IMINOPROPANOATE DEAMINASE"/>
    <property type="match status" value="1"/>
</dbReference>
<dbReference type="InterPro" id="IPR006175">
    <property type="entry name" value="YjgF/YER057c/UK114"/>
</dbReference>
<dbReference type="EMBL" id="PDNB01000009">
    <property type="protein sequence ID" value="PGH17656.1"/>
    <property type="molecule type" value="Genomic_DNA"/>
</dbReference>
<dbReference type="STRING" id="1447875.A0A2B7Y826"/>
<name>A0A2B7Y826_9EURO</name>
<dbReference type="GO" id="GO:0005739">
    <property type="term" value="C:mitochondrion"/>
    <property type="evidence" value="ECO:0007669"/>
    <property type="project" value="TreeGrafter"/>
</dbReference>
<dbReference type="CDD" id="cd06152">
    <property type="entry name" value="YjgF_YER057c_UK114_like_4"/>
    <property type="match status" value="1"/>
</dbReference>
<keyword evidence="2" id="KW-1185">Reference proteome</keyword>
<dbReference type="AlphaFoldDB" id="A0A2B7Y826"/>
<evidence type="ECO:0000313" key="1">
    <source>
        <dbReference type="EMBL" id="PGH17656.1"/>
    </source>
</evidence>
<evidence type="ECO:0000313" key="2">
    <source>
        <dbReference type="Proteomes" id="UP000223968"/>
    </source>
</evidence>
<dbReference type="GO" id="GO:0019239">
    <property type="term" value="F:deaminase activity"/>
    <property type="evidence" value="ECO:0007669"/>
    <property type="project" value="TreeGrafter"/>
</dbReference>
<dbReference type="Pfam" id="PF01042">
    <property type="entry name" value="Ribonuc_L-PSP"/>
    <property type="match status" value="1"/>
</dbReference>
<accession>A0A2B7Y826</accession>
<dbReference type="PANTHER" id="PTHR11803">
    <property type="entry name" value="2-IMINOBUTANOATE/2-IMINOPROPANOATE DEAMINASE RIDA"/>
    <property type="match status" value="1"/>
</dbReference>
<reference evidence="1 2" key="1">
    <citation type="submission" date="2017-10" db="EMBL/GenBank/DDBJ databases">
        <title>Comparative genomics in systemic dimorphic fungi from Ajellomycetaceae.</title>
        <authorList>
            <person name="Munoz J.F."/>
            <person name="Mcewen J.G."/>
            <person name="Clay O.K."/>
            <person name="Cuomo C.A."/>
        </authorList>
    </citation>
    <scope>NUCLEOTIDE SEQUENCE [LARGE SCALE GENOMIC DNA]</scope>
    <source>
        <strain evidence="1 2">UAMH5409</strain>
    </source>
</reference>